<keyword evidence="1" id="KW-1133">Transmembrane helix</keyword>
<sequence length="226" mass="25504">MPEKAERFGATLTQWKDEKGFGYLDHDGGRLFLHIKDFSEHHKRPEPGDQITYELGTDQKGRPCAVNAIHVNDGGKVTTRTLGTLGLLTLIPLIAGWKLSNTYQNIALYGCGLVFVINIITYLTYKGDKQKAKNKTWRTSESTLHWLEMSGGWPAAYLAQRKFRHKCSKAGYQLVFGIIVATHLYVATDFLVDWKITRTTVDLIKPLMEQPIREQPLAAPGSERSQ</sequence>
<reference evidence="2 3" key="1">
    <citation type="submission" date="2020-12" db="EMBL/GenBank/DDBJ databases">
        <title>Sulforoseuscoccus oceanibium gen. nov., sp. nov., a representative of the phylum Verrucomicrobia with special cytoplasmic membrane, and proposal of Sulforoseuscoccusaceae fam. nov.</title>
        <authorList>
            <person name="Xi F."/>
        </authorList>
    </citation>
    <scope>NUCLEOTIDE SEQUENCE [LARGE SCALE GENOMIC DNA]</scope>
    <source>
        <strain evidence="2 3">T37</strain>
    </source>
</reference>
<dbReference type="Pfam" id="PF06961">
    <property type="entry name" value="DUF1294"/>
    <property type="match status" value="1"/>
</dbReference>
<dbReference type="Proteomes" id="UP000475117">
    <property type="component" value="Chromosome"/>
</dbReference>
<feature type="transmembrane region" description="Helical" evidence="1">
    <location>
        <begin position="82"/>
        <end position="100"/>
    </location>
</feature>
<keyword evidence="1" id="KW-0812">Transmembrane</keyword>
<dbReference type="SUPFAM" id="SSF50249">
    <property type="entry name" value="Nucleic acid-binding proteins"/>
    <property type="match status" value="1"/>
</dbReference>
<name>A0A7T7F2U1_9BACT</name>
<dbReference type="Gene3D" id="2.40.50.140">
    <property type="entry name" value="Nucleic acid-binding proteins"/>
    <property type="match status" value="1"/>
</dbReference>
<dbReference type="AlphaFoldDB" id="A0A7T7F2U1"/>
<protein>
    <submittedName>
        <fullName evidence="2">Cold shock and DUF1294 domain-containing protein</fullName>
    </submittedName>
</protein>
<feature type="transmembrane region" description="Helical" evidence="1">
    <location>
        <begin position="106"/>
        <end position="125"/>
    </location>
</feature>
<dbReference type="RefSeq" id="WP_164365454.1">
    <property type="nucleotide sequence ID" value="NZ_CP066776.1"/>
</dbReference>
<dbReference type="InterPro" id="IPR012340">
    <property type="entry name" value="NA-bd_OB-fold"/>
</dbReference>
<proteinExistence type="predicted"/>
<keyword evidence="3" id="KW-1185">Reference proteome</keyword>
<evidence type="ECO:0000313" key="3">
    <source>
        <dbReference type="Proteomes" id="UP000475117"/>
    </source>
</evidence>
<evidence type="ECO:0000313" key="2">
    <source>
        <dbReference type="EMBL" id="QQL45734.1"/>
    </source>
</evidence>
<dbReference type="EMBL" id="CP066776">
    <property type="protein sequence ID" value="QQL45734.1"/>
    <property type="molecule type" value="Genomic_DNA"/>
</dbReference>
<evidence type="ECO:0000256" key="1">
    <source>
        <dbReference type="SAM" id="Phobius"/>
    </source>
</evidence>
<organism evidence="2 3">
    <name type="scientific">Sulfuriroseicoccus oceanibius</name>
    <dbReference type="NCBI Taxonomy" id="2707525"/>
    <lineage>
        <taxon>Bacteria</taxon>
        <taxon>Pseudomonadati</taxon>
        <taxon>Verrucomicrobiota</taxon>
        <taxon>Verrucomicrobiia</taxon>
        <taxon>Verrucomicrobiales</taxon>
        <taxon>Verrucomicrobiaceae</taxon>
        <taxon>Sulfuriroseicoccus</taxon>
    </lineage>
</organism>
<accession>A0A7T7F2U1</accession>
<dbReference type="InterPro" id="IPR010718">
    <property type="entry name" value="DUF1294"/>
</dbReference>
<keyword evidence="1" id="KW-0472">Membrane</keyword>
<dbReference type="KEGG" id="soa:G3M56_003865"/>
<gene>
    <name evidence="2" type="ORF">G3M56_003865</name>
</gene>
<feature type="transmembrane region" description="Helical" evidence="1">
    <location>
        <begin position="170"/>
        <end position="188"/>
    </location>
</feature>